<protein>
    <recommendedName>
        <fullName evidence="8">Methyltransferase</fullName>
        <ecNumber evidence="8">2.1.1.-</ecNumber>
    </recommendedName>
</protein>
<evidence type="ECO:0000256" key="3">
    <source>
        <dbReference type="ARBA" id="ARBA00022679"/>
    </source>
</evidence>
<dbReference type="InterPro" id="IPR002941">
    <property type="entry name" value="DNA_methylase_N4/N6"/>
</dbReference>
<evidence type="ECO:0000256" key="4">
    <source>
        <dbReference type="ARBA" id="ARBA00022691"/>
    </source>
</evidence>
<dbReference type="SUPFAM" id="SSF53335">
    <property type="entry name" value="S-adenosyl-L-methionine-dependent methyltransferases"/>
    <property type="match status" value="1"/>
</dbReference>
<keyword evidence="3" id="KW-0808">Transferase</keyword>
<dbReference type="GO" id="GO:0003677">
    <property type="term" value="F:DNA binding"/>
    <property type="evidence" value="ECO:0007669"/>
    <property type="project" value="UniProtKB-KW"/>
</dbReference>
<dbReference type="AlphaFoldDB" id="A0A5E4YFT8"/>
<evidence type="ECO:0000256" key="6">
    <source>
        <dbReference type="ARBA" id="ARBA00023125"/>
    </source>
</evidence>
<evidence type="ECO:0000313" key="10">
    <source>
        <dbReference type="EMBL" id="VVE47676.1"/>
    </source>
</evidence>
<keyword evidence="2 10" id="KW-0489">Methyltransferase</keyword>
<dbReference type="EMBL" id="CABPSE010000020">
    <property type="protein sequence ID" value="VVE47676.1"/>
    <property type="molecule type" value="Genomic_DNA"/>
</dbReference>
<evidence type="ECO:0000313" key="11">
    <source>
        <dbReference type="Proteomes" id="UP000383971"/>
    </source>
</evidence>
<dbReference type="EC" id="2.1.1.-" evidence="8"/>
<keyword evidence="5" id="KW-0680">Restriction system</keyword>
<evidence type="ECO:0000256" key="1">
    <source>
        <dbReference type="ARBA" id="ARBA00010203"/>
    </source>
</evidence>
<feature type="domain" description="DNA methylase N-4/N-6" evidence="9">
    <location>
        <begin position="25"/>
        <end position="363"/>
    </location>
</feature>
<dbReference type="GO" id="GO:0015667">
    <property type="term" value="F:site-specific DNA-methyltransferase (cytosine-N4-specific) activity"/>
    <property type="evidence" value="ECO:0007669"/>
    <property type="project" value="UniProtKB-EC"/>
</dbReference>
<evidence type="ECO:0000256" key="2">
    <source>
        <dbReference type="ARBA" id="ARBA00022603"/>
    </source>
</evidence>
<comment type="catalytic activity">
    <reaction evidence="7">
        <text>a 2'-deoxycytidine in DNA + S-adenosyl-L-methionine = an N(4)-methyl-2'-deoxycytidine in DNA + S-adenosyl-L-homocysteine + H(+)</text>
        <dbReference type="Rhea" id="RHEA:16857"/>
        <dbReference type="Rhea" id="RHEA-COMP:11369"/>
        <dbReference type="Rhea" id="RHEA-COMP:13674"/>
        <dbReference type="ChEBI" id="CHEBI:15378"/>
        <dbReference type="ChEBI" id="CHEBI:57856"/>
        <dbReference type="ChEBI" id="CHEBI:59789"/>
        <dbReference type="ChEBI" id="CHEBI:85452"/>
        <dbReference type="ChEBI" id="CHEBI:137933"/>
        <dbReference type="EC" id="2.1.1.113"/>
    </reaction>
</comment>
<dbReference type="PANTHER" id="PTHR13370:SF3">
    <property type="entry name" value="TRNA (GUANINE(10)-N2)-METHYLTRANSFERASE HOMOLOG"/>
    <property type="match status" value="1"/>
</dbReference>
<evidence type="ECO:0000256" key="8">
    <source>
        <dbReference type="RuleBase" id="RU362026"/>
    </source>
</evidence>
<organism evidence="10 11">
    <name type="scientific">Pandoraea communis</name>
    <dbReference type="NCBI Taxonomy" id="2508297"/>
    <lineage>
        <taxon>Bacteria</taxon>
        <taxon>Pseudomonadati</taxon>
        <taxon>Pseudomonadota</taxon>
        <taxon>Betaproteobacteria</taxon>
        <taxon>Burkholderiales</taxon>
        <taxon>Burkholderiaceae</taxon>
        <taxon>Pandoraea</taxon>
    </lineage>
</organism>
<dbReference type="GO" id="GO:0005737">
    <property type="term" value="C:cytoplasm"/>
    <property type="evidence" value="ECO:0007669"/>
    <property type="project" value="TreeGrafter"/>
</dbReference>
<reference evidence="10 11" key="1">
    <citation type="submission" date="2019-08" db="EMBL/GenBank/DDBJ databases">
        <authorList>
            <person name="Peeters C."/>
        </authorList>
    </citation>
    <scope>NUCLEOTIDE SEQUENCE [LARGE SCALE GENOMIC DNA]</scope>
    <source>
        <strain evidence="10 11">LMG 31111</strain>
    </source>
</reference>
<accession>A0A5E4YFT8</accession>
<keyword evidence="4" id="KW-0949">S-adenosyl-L-methionine</keyword>
<comment type="similarity">
    <text evidence="1">Belongs to the N(4)/N(6)-methyltransferase family. N(4) subfamily.</text>
</comment>
<dbReference type="GO" id="GO:0009307">
    <property type="term" value="P:DNA restriction-modification system"/>
    <property type="evidence" value="ECO:0007669"/>
    <property type="project" value="UniProtKB-KW"/>
</dbReference>
<keyword evidence="6" id="KW-0238">DNA-binding</keyword>
<dbReference type="PROSITE" id="PS00093">
    <property type="entry name" value="N4_MTASE"/>
    <property type="match status" value="1"/>
</dbReference>
<dbReference type="Proteomes" id="UP000383971">
    <property type="component" value="Unassembled WGS sequence"/>
</dbReference>
<dbReference type="PANTHER" id="PTHR13370">
    <property type="entry name" value="RNA METHYLASE-RELATED"/>
    <property type="match status" value="1"/>
</dbReference>
<dbReference type="GO" id="GO:0032259">
    <property type="term" value="P:methylation"/>
    <property type="evidence" value="ECO:0007669"/>
    <property type="project" value="UniProtKB-KW"/>
</dbReference>
<dbReference type="PRINTS" id="PR00508">
    <property type="entry name" value="S21N4MTFRASE"/>
</dbReference>
<dbReference type="Pfam" id="PF01555">
    <property type="entry name" value="N6_N4_Mtase"/>
    <property type="match status" value="1"/>
</dbReference>
<sequence>MRQNEIILGDCRDTMRTLIADGVKVQCIVTSPPYWGLRDYGVAGQLGLEPTLTEFVANMVEVFELCRELLAEDGTLWLNMGDAYAGSWGAHGRPQGPGQMSGRSVTSARQIGASQRFGTGTGTRGRELGLKPKDLMGQPWRLAFALQDSGWWLRQDIVWHKPNPMPESIRDRCTKAHEYLFLLTKSERYFFDADAIKEPATYGPTPTGVGFGHGYDSDERVEQRGRIRVPGNVNPPKGQAAYEAGDDRHRTKAGLQAYAHKVRDSVKRGDFDGKTNALEGREAFRAITEMRNKRSVWTIATTPYKGAHFATFPEALVEPCVLAGSRPGDIVFDPFMGSGTVAQVASRLGRHYLGCELNPEYFALQRDRTRQPGLQLETA</sequence>
<gene>
    <name evidence="10" type="ORF">PCO31111_04529</name>
</gene>
<dbReference type="InterPro" id="IPR017985">
    <property type="entry name" value="MeTrfase_CN4_CS"/>
</dbReference>
<evidence type="ECO:0000256" key="7">
    <source>
        <dbReference type="ARBA" id="ARBA00049120"/>
    </source>
</evidence>
<evidence type="ECO:0000256" key="5">
    <source>
        <dbReference type="ARBA" id="ARBA00022747"/>
    </source>
</evidence>
<evidence type="ECO:0000259" key="9">
    <source>
        <dbReference type="Pfam" id="PF01555"/>
    </source>
</evidence>
<name>A0A5E4YFT8_9BURK</name>
<keyword evidence="11" id="KW-1185">Reference proteome</keyword>
<dbReference type="InterPro" id="IPR029063">
    <property type="entry name" value="SAM-dependent_MTases_sf"/>
</dbReference>
<dbReference type="GO" id="GO:0008170">
    <property type="term" value="F:N-methyltransferase activity"/>
    <property type="evidence" value="ECO:0007669"/>
    <property type="project" value="InterPro"/>
</dbReference>
<proteinExistence type="inferred from homology"/>
<dbReference type="Gene3D" id="3.40.50.150">
    <property type="entry name" value="Vaccinia Virus protein VP39"/>
    <property type="match status" value="1"/>
</dbReference>
<dbReference type="InterPro" id="IPR001091">
    <property type="entry name" value="RM_Methyltransferase"/>
</dbReference>